<dbReference type="InterPro" id="IPR017900">
    <property type="entry name" value="4Fe4S_Fe_S_CS"/>
</dbReference>
<dbReference type="Gene3D" id="3.40.50.360">
    <property type="match status" value="1"/>
</dbReference>
<keyword evidence="7" id="KW-1185">Reference proteome</keyword>
<dbReference type="InterPro" id="IPR047964">
    <property type="entry name" value="EFR1-like"/>
</dbReference>
<dbReference type="NCBIfam" id="NF038196">
    <property type="entry name" value="ferrodoxin_EFR1"/>
    <property type="match status" value="1"/>
</dbReference>
<keyword evidence="1" id="KW-0004">4Fe-4S</keyword>
<keyword evidence="3" id="KW-0408">Iron</keyword>
<reference evidence="6 7" key="1">
    <citation type="submission" date="2019-12" db="EMBL/GenBank/DDBJ databases">
        <title>Sporaefaciens musculi gen. nov., sp. nov., a novel bacterium isolated from the caecum of an obese mouse.</title>
        <authorList>
            <person name="Rasmussen T.S."/>
            <person name="Streidl T."/>
            <person name="Hitch T.C.A."/>
            <person name="Wortmann E."/>
            <person name="Deptula P."/>
            <person name="Hansen M."/>
            <person name="Nielsen D.S."/>
            <person name="Clavel T."/>
            <person name="Vogensen F.K."/>
        </authorList>
    </citation>
    <scope>NUCLEOTIDE SEQUENCE [LARGE SCALE GENOMIC DNA]</scope>
    <source>
        <strain evidence="6 7">WCA-9-b2</strain>
    </source>
</reference>
<dbReference type="InterPro" id="IPR017896">
    <property type="entry name" value="4Fe4S_Fe-S-bd"/>
</dbReference>
<evidence type="ECO:0000313" key="7">
    <source>
        <dbReference type="Proteomes" id="UP000460412"/>
    </source>
</evidence>
<sequence>MIGIYFSGTGNSRYALERFLREYNNNSVMFSVEDENLIEQISYHDEIIFSYPVQYSAVPKYLSDFVHSNSEMWKEKNVFIIATMALFSGDGAGILGRLLKQYGAKITGGLHLKMPDSITDEKVLKRSHKKNIQLVKNANSKIVEAIDHIKNGKYPQDGLGLFPRLAGFLLQRLWFGHRTRQYSNQLKIDTDKCIGCSKCVKICPTENIIMDGNKAKGNDKCTVCYRCVNSCPKQAITLLGRTVIEQTFIEKYL</sequence>
<evidence type="ECO:0000259" key="5">
    <source>
        <dbReference type="PROSITE" id="PS51379"/>
    </source>
</evidence>
<dbReference type="Gene3D" id="3.30.70.20">
    <property type="match status" value="1"/>
</dbReference>
<comment type="caution">
    <text evidence="6">The sequence shown here is derived from an EMBL/GenBank/DDBJ whole genome shotgun (WGS) entry which is preliminary data.</text>
</comment>
<dbReference type="Pfam" id="PF12724">
    <property type="entry name" value="Flavodoxin_5"/>
    <property type="match status" value="1"/>
</dbReference>
<feature type="domain" description="4Fe-4S ferredoxin-type" evidence="5">
    <location>
        <begin position="184"/>
        <end position="213"/>
    </location>
</feature>
<proteinExistence type="predicted"/>
<dbReference type="GO" id="GO:0051539">
    <property type="term" value="F:4 iron, 4 sulfur cluster binding"/>
    <property type="evidence" value="ECO:0007669"/>
    <property type="project" value="UniProtKB-KW"/>
</dbReference>
<dbReference type="EMBL" id="WUQX01000001">
    <property type="protein sequence ID" value="MXP78232.1"/>
    <property type="molecule type" value="Genomic_DNA"/>
</dbReference>
<accession>A0A7X3MKW6</accession>
<dbReference type="PANTHER" id="PTHR43687:SF1">
    <property type="entry name" value="FERREDOXIN III"/>
    <property type="match status" value="1"/>
</dbReference>
<feature type="domain" description="4Fe-4S ferredoxin-type" evidence="5">
    <location>
        <begin position="219"/>
        <end position="241"/>
    </location>
</feature>
<evidence type="ECO:0000256" key="2">
    <source>
        <dbReference type="ARBA" id="ARBA00022723"/>
    </source>
</evidence>
<dbReference type="InterPro" id="IPR026816">
    <property type="entry name" value="Flavodoxin_dom"/>
</dbReference>
<evidence type="ECO:0000256" key="1">
    <source>
        <dbReference type="ARBA" id="ARBA00022485"/>
    </source>
</evidence>
<dbReference type="InterPro" id="IPR050572">
    <property type="entry name" value="Fe-S_Ferredoxin"/>
</dbReference>
<protein>
    <submittedName>
        <fullName evidence="6">4Fe-4S dicluster domain-containing protein</fullName>
    </submittedName>
</protein>
<dbReference type="Pfam" id="PF14697">
    <property type="entry name" value="Fer4_21"/>
    <property type="match status" value="1"/>
</dbReference>
<dbReference type="SUPFAM" id="SSF52218">
    <property type="entry name" value="Flavoproteins"/>
    <property type="match status" value="1"/>
</dbReference>
<organism evidence="6 7">
    <name type="scientific">Sporofaciens musculi</name>
    <dbReference type="NCBI Taxonomy" id="2681861"/>
    <lineage>
        <taxon>Bacteria</taxon>
        <taxon>Bacillati</taxon>
        <taxon>Bacillota</taxon>
        <taxon>Clostridia</taxon>
        <taxon>Lachnospirales</taxon>
        <taxon>Lachnospiraceae</taxon>
        <taxon>Sporofaciens</taxon>
    </lineage>
</organism>
<evidence type="ECO:0000256" key="4">
    <source>
        <dbReference type="ARBA" id="ARBA00023014"/>
    </source>
</evidence>
<dbReference type="GO" id="GO:0046872">
    <property type="term" value="F:metal ion binding"/>
    <property type="evidence" value="ECO:0007669"/>
    <property type="project" value="UniProtKB-KW"/>
</dbReference>
<evidence type="ECO:0000313" key="6">
    <source>
        <dbReference type="EMBL" id="MXP78232.1"/>
    </source>
</evidence>
<dbReference type="InterPro" id="IPR029039">
    <property type="entry name" value="Flavoprotein-like_sf"/>
</dbReference>
<dbReference type="AlphaFoldDB" id="A0A7X3MKW6"/>
<name>A0A7X3MKW6_9FIRM</name>
<gene>
    <name evidence="6" type="ORF">GN277_23640</name>
</gene>
<dbReference type="SUPFAM" id="SSF54862">
    <property type="entry name" value="4Fe-4S ferredoxins"/>
    <property type="match status" value="1"/>
</dbReference>
<keyword evidence="2" id="KW-0479">Metal-binding</keyword>
<evidence type="ECO:0000256" key="3">
    <source>
        <dbReference type="ARBA" id="ARBA00023004"/>
    </source>
</evidence>
<dbReference type="RefSeq" id="WP_159754583.1">
    <property type="nucleotide sequence ID" value="NZ_WUQX01000001.1"/>
</dbReference>
<dbReference type="PROSITE" id="PS51379">
    <property type="entry name" value="4FE4S_FER_2"/>
    <property type="match status" value="2"/>
</dbReference>
<dbReference type="PROSITE" id="PS00198">
    <property type="entry name" value="4FE4S_FER_1"/>
    <property type="match status" value="2"/>
</dbReference>
<keyword evidence="4" id="KW-0411">Iron-sulfur</keyword>
<dbReference type="PANTHER" id="PTHR43687">
    <property type="entry name" value="ADENYLYLSULFATE REDUCTASE, BETA SUBUNIT"/>
    <property type="match status" value="1"/>
</dbReference>
<dbReference type="Proteomes" id="UP000460412">
    <property type="component" value="Unassembled WGS sequence"/>
</dbReference>